<feature type="domain" description="Band 7" evidence="3">
    <location>
        <begin position="220"/>
        <end position="409"/>
    </location>
</feature>
<evidence type="ECO:0000256" key="2">
    <source>
        <dbReference type="SAM" id="Phobius"/>
    </source>
</evidence>
<comment type="caution">
    <text evidence="4">The sequence shown here is derived from an EMBL/GenBank/DDBJ whole genome shotgun (WGS) entry which is preliminary data.</text>
</comment>
<keyword evidence="2" id="KW-0812">Transmembrane</keyword>
<dbReference type="Proteomes" id="UP000256661">
    <property type="component" value="Unassembled WGS sequence"/>
</dbReference>
<dbReference type="RefSeq" id="WP_170177572.1">
    <property type="nucleotide sequence ID" value="NZ_QTTT01000001.1"/>
</dbReference>
<evidence type="ECO:0000313" key="4">
    <source>
        <dbReference type="EMBL" id="REE96189.1"/>
    </source>
</evidence>
<name>A0A3D9SJX8_9ACTN</name>
<evidence type="ECO:0000313" key="5">
    <source>
        <dbReference type="Proteomes" id="UP000256661"/>
    </source>
</evidence>
<feature type="transmembrane region" description="Helical" evidence="2">
    <location>
        <begin position="6"/>
        <end position="25"/>
    </location>
</feature>
<reference evidence="4 5" key="1">
    <citation type="submission" date="2018-08" db="EMBL/GenBank/DDBJ databases">
        <title>Sequencing the genomes of 1000 actinobacteria strains.</title>
        <authorList>
            <person name="Klenk H.-P."/>
        </authorList>
    </citation>
    <scope>NUCLEOTIDE SEQUENCE [LARGE SCALE GENOMIC DNA]</scope>
    <source>
        <strain evidence="4 5">DSM 43927</strain>
    </source>
</reference>
<proteinExistence type="predicted"/>
<keyword evidence="2" id="KW-0472">Membrane</keyword>
<protein>
    <submittedName>
        <fullName evidence="4">Putative membrane protein YqiK</fullName>
    </submittedName>
</protein>
<evidence type="ECO:0000259" key="3">
    <source>
        <dbReference type="Pfam" id="PF01145"/>
    </source>
</evidence>
<keyword evidence="2" id="KW-1133">Transmembrane helix</keyword>
<keyword evidence="5" id="KW-1185">Reference proteome</keyword>
<dbReference type="InterPro" id="IPR001107">
    <property type="entry name" value="Band_7"/>
</dbReference>
<gene>
    <name evidence="4" type="ORF">DFJ69_1616</name>
</gene>
<sequence length="524" mass="58096">MVEVLGYLLVLAVIAGLLYTGLTGFHRVPDGRVGLVVKKFGGTRRRDDDPRVSFHGAAGPQARTLPANSVQWLPRWLYDVRYVERTEVPNGTIGLVIAKAGASQPVGAVLATHVECDDFTDGERFLREGGQRGRQQHVLRGGSYDINTDLFEVITVQTPEALDREGLTPQDLRQIAVPVGETGVVITHVGAPPNADQDTVGRVVGGHAKFQLPWVFLSGGGQQGVQGETLDEGGHYAINPWFAHVVLIPSRVLILEWSGERKDEHNLDAALDQVVLDVQGHTVRLDMKQTVQIPPDAAPRLIRRFGDVRAPAAHLAGRAPVRQFVEKELASFVAGYFRRISARYRIQEFITKYDEVGNELAAEVRQALARTGVVAVNTTLEEFTCDEPELNEMRRKIALQVEQVKIEKERLHHLEAQRASEAVLAEIEMQRVRVEEARKQLEYVELKILLDRLGPEHVAMERILHEWSQVNVPQVIAGADGDLAHAMLQAMPFTQARDMLMNMADAAKGLERSQERKAISEGDA</sequence>
<accession>A0A3D9SJX8</accession>
<feature type="coiled-coil region" evidence="1">
    <location>
        <begin position="390"/>
        <end position="447"/>
    </location>
</feature>
<keyword evidence="1" id="KW-0175">Coiled coil</keyword>
<dbReference type="EMBL" id="QTTT01000001">
    <property type="protein sequence ID" value="REE96189.1"/>
    <property type="molecule type" value="Genomic_DNA"/>
</dbReference>
<dbReference type="AlphaFoldDB" id="A0A3D9SJX8"/>
<dbReference type="Pfam" id="PF01145">
    <property type="entry name" value="Band_7"/>
    <property type="match status" value="1"/>
</dbReference>
<organism evidence="4 5">
    <name type="scientific">Thermomonospora umbrina</name>
    <dbReference type="NCBI Taxonomy" id="111806"/>
    <lineage>
        <taxon>Bacteria</taxon>
        <taxon>Bacillati</taxon>
        <taxon>Actinomycetota</taxon>
        <taxon>Actinomycetes</taxon>
        <taxon>Streptosporangiales</taxon>
        <taxon>Thermomonosporaceae</taxon>
        <taxon>Thermomonospora</taxon>
    </lineage>
</organism>
<evidence type="ECO:0000256" key="1">
    <source>
        <dbReference type="SAM" id="Coils"/>
    </source>
</evidence>